<evidence type="ECO:0000313" key="1">
    <source>
        <dbReference type="EMBL" id="PON35981.1"/>
    </source>
</evidence>
<protein>
    <submittedName>
        <fullName evidence="1">Uncharacterized protein</fullName>
    </submittedName>
</protein>
<sequence length="45" mass="5135">MWTLNEYLKMLERIITAAESVQPTIGGTRRLANQSKVYEATACIY</sequence>
<dbReference type="AlphaFoldDB" id="A0A2P5AHH8"/>
<dbReference type="EMBL" id="JXTB01000588">
    <property type="protein sequence ID" value="PON35981.1"/>
    <property type="molecule type" value="Genomic_DNA"/>
</dbReference>
<evidence type="ECO:0000313" key="2">
    <source>
        <dbReference type="Proteomes" id="UP000237105"/>
    </source>
</evidence>
<reference evidence="2" key="1">
    <citation type="submission" date="2016-06" db="EMBL/GenBank/DDBJ databases">
        <title>Parallel loss of symbiosis genes in relatives of nitrogen-fixing non-legume Parasponia.</title>
        <authorList>
            <person name="Van Velzen R."/>
            <person name="Holmer R."/>
            <person name="Bu F."/>
            <person name="Rutten L."/>
            <person name="Van Zeijl A."/>
            <person name="Liu W."/>
            <person name="Santuari L."/>
            <person name="Cao Q."/>
            <person name="Sharma T."/>
            <person name="Shen D."/>
            <person name="Roswanjaya Y."/>
            <person name="Wardhani T."/>
            <person name="Kalhor M.S."/>
            <person name="Jansen J."/>
            <person name="Van den Hoogen J."/>
            <person name="Gungor B."/>
            <person name="Hartog M."/>
            <person name="Hontelez J."/>
            <person name="Verver J."/>
            <person name="Yang W.-C."/>
            <person name="Schijlen E."/>
            <person name="Repin R."/>
            <person name="Schilthuizen M."/>
            <person name="Schranz E."/>
            <person name="Heidstra R."/>
            <person name="Miyata K."/>
            <person name="Fedorova E."/>
            <person name="Kohlen W."/>
            <person name="Bisseling T."/>
            <person name="Smit S."/>
            <person name="Geurts R."/>
        </authorList>
    </citation>
    <scope>NUCLEOTIDE SEQUENCE [LARGE SCALE GENOMIC DNA]</scope>
    <source>
        <strain evidence="2">cv. WU1-14</strain>
    </source>
</reference>
<proteinExistence type="predicted"/>
<gene>
    <name evidence="1" type="ORF">PanWU01x14_331870</name>
</gene>
<organism evidence="1 2">
    <name type="scientific">Parasponia andersonii</name>
    <name type="common">Sponia andersonii</name>
    <dbReference type="NCBI Taxonomy" id="3476"/>
    <lineage>
        <taxon>Eukaryota</taxon>
        <taxon>Viridiplantae</taxon>
        <taxon>Streptophyta</taxon>
        <taxon>Embryophyta</taxon>
        <taxon>Tracheophyta</taxon>
        <taxon>Spermatophyta</taxon>
        <taxon>Magnoliopsida</taxon>
        <taxon>eudicotyledons</taxon>
        <taxon>Gunneridae</taxon>
        <taxon>Pentapetalae</taxon>
        <taxon>rosids</taxon>
        <taxon>fabids</taxon>
        <taxon>Rosales</taxon>
        <taxon>Cannabaceae</taxon>
        <taxon>Parasponia</taxon>
    </lineage>
</organism>
<keyword evidence="2" id="KW-1185">Reference proteome</keyword>
<dbReference type="Proteomes" id="UP000237105">
    <property type="component" value="Unassembled WGS sequence"/>
</dbReference>
<comment type="caution">
    <text evidence="1">The sequence shown here is derived from an EMBL/GenBank/DDBJ whole genome shotgun (WGS) entry which is preliminary data.</text>
</comment>
<name>A0A2P5AHH8_PARAD</name>
<accession>A0A2P5AHH8</accession>